<keyword evidence="2" id="KW-1185">Reference proteome</keyword>
<proteinExistence type="predicted"/>
<evidence type="ECO:0000313" key="2">
    <source>
        <dbReference type="Proteomes" id="UP000256964"/>
    </source>
</evidence>
<dbReference type="AlphaFoldDB" id="A0A371DQ90"/>
<accession>A0A371DQ90</accession>
<gene>
    <name evidence="1" type="ORF">OH76DRAFT_989662</name>
</gene>
<organism evidence="1 2">
    <name type="scientific">Lentinus brumalis</name>
    <dbReference type="NCBI Taxonomy" id="2498619"/>
    <lineage>
        <taxon>Eukaryota</taxon>
        <taxon>Fungi</taxon>
        <taxon>Dikarya</taxon>
        <taxon>Basidiomycota</taxon>
        <taxon>Agaricomycotina</taxon>
        <taxon>Agaricomycetes</taxon>
        <taxon>Polyporales</taxon>
        <taxon>Polyporaceae</taxon>
        <taxon>Lentinus</taxon>
    </lineage>
</organism>
<dbReference type="Proteomes" id="UP000256964">
    <property type="component" value="Unassembled WGS sequence"/>
</dbReference>
<sequence>MTEYLPLRFDEVLPVPPTTCMDPALRTFCACFTSSCMSEAGERDIYGRSPHIVVLIVFVSLIIYLRRRPPHLVTCFLPHFYLSQWFLSLNRQAICTSRRTEVEQISQLAIVRYGGDGDMSSELTRRLASRTSLILLSHPSRPKDTQASLHDAIAALSLSDIELGRGPLQGISTDDADAQLAFRLATEEAQAWEAPTAR</sequence>
<protein>
    <submittedName>
        <fullName evidence="1">Uncharacterized protein</fullName>
    </submittedName>
</protein>
<name>A0A371DQ90_9APHY</name>
<evidence type="ECO:0000313" key="1">
    <source>
        <dbReference type="EMBL" id="RDX54705.1"/>
    </source>
</evidence>
<dbReference type="EMBL" id="KZ857384">
    <property type="protein sequence ID" value="RDX54705.1"/>
    <property type="molecule type" value="Genomic_DNA"/>
</dbReference>
<reference evidence="1 2" key="1">
    <citation type="journal article" date="2018" name="Biotechnol. Biofuels">
        <title>Integrative visual omics of the white-rot fungus Polyporus brumalis exposes the biotechnological potential of its oxidative enzymes for delignifying raw plant biomass.</title>
        <authorList>
            <person name="Miyauchi S."/>
            <person name="Rancon A."/>
            <person name="Drula E."/>
            <person name="Hage H."/>
            <person name="Chaduli D."/>
            <person name="Favel A."/>
            <person name="Grisel S."/>
            <person name="Henrissat B."/>
            <person name="Herpoel-Gimbert I."/>
            <person name="Ruiz-Duenas F.J."/>
            <person name="Chevret D."/>
            <person name="Hainaut M."/>
            <person name="Lin J."/>
            <person name="Wang M."/>
            <person name="Pangilinan J."/>
            <person name="Lipzen A."/>
            <person name="Lesage-Meessen L."/>
            <person name="Navarro D."/>
            <person name="Riley R."/>
            <person name="Grigoriev I.V."/>
            <person name="Zhou S."/>
            <person name="Raouche S."/>
            <person name="Rosso M.N."/>
        </authorList>
    </citation>
    <scope>NUCLEOTIDE SEQUENCE [LARGE SCALE GENOMIC DNA]</scope>
    <source>
        <strain evidence="1 2">BRFM 1820</strain>
    </source>
</reference>